<reference evidence="6" key="1">
    <citation type="journal article" date="2015" name="Proc. Natl. Acad. Sci. U.S.A.">
        <title>Networks of energetic and metabolic interactions define dynamics in microbial communities.</title>
        <authorList>
            <person name="Embree M."/>
            <person name="Liu J.K."/>
            <person name="Al-Bassam M.M."/>
            <person name="Zengler K."/>
        </authorList>
    </citation>
    <scope>NUCLEOTIDE SEQUENCE</scope>
</reference>
<dbReference type="GO" id="GO:0005524">
    <property type="term" value="F:ATP binding"/>
    <property type="evidence" value="ECO:0007669"/>
    <property type="project" value="UniProtKB-KW"/>
</dbReference>
<dbReference type="Gene3D" id="3.40.50.300">
    <property type="entry name" value="P-loop containing nucleotide triphosphate hydrolases"/>
    <property type="match status" value="1"/>
</dbReference>
<dbReference type="SMART" id="SM00382">
    <property type="entry name" value="AAA"/>
    <property type="match status" value="1"/>
</dbReference>
<dbReference type="EMBL" id="LNQE01000358">
    <property type="protein sequence ID" value="KUG27161.1"/>
    <property type="molecule type" value="Genomic_DNA"/>
</dbReference>
<name>A0A0W8G2A3_9ZZZZ</name>
<keyword evidence="2" id="KW-0813">Transport</keyword>
<dbReference type="AlphaFoldDB" id="A0A0W8G2A3"/>
<comment type="caution">
    <text evidence="6">The sequence shown here is derived from an EMBL/GenBank/DDBJ whole genome shotgun (WGS) entry which is preliminary data.</text>
</comment>
<accession>A0A0W8G2A3</accession>
<dbReference type="InterPro" id="IPR015856">
    <property type="entry name" value="ABC_transpr_CbiO/EcfA_su"/>
</dbReference>
<dbReference type="PROSITE" id="PS00211">
    <property type="entry name" value="ABC_TRANSPORTER_1"/>
    <property type="match status" value="1"/>
</dbReference>
<keyword evidence="3" id="KW-0547">Nucleotide-binding</keyword>
<dbReference type="GO" id="GO:0043190">
    <property type="term" value="C:ATP-binding cassette (ABC) transporter complex"/>
    <property type="evidence" value="ECO:0007669"/>
    <property type="project" value="TreeGrafter"/>
</dbReference>
<dbReference type="InterPro" id="IPR003439">
    <property type="entry name" value="ABC_transporter-like_ATP-bd"/>
</dbReference>
<dbReference type="InterPro" id="IPR003593">
    <property type="entry name" value="AAA+_ATPase"/>
</dbReference>
<dbReference type="InterPro" id="IPR027417">
    <property type="entry name" value="P-loop_NTPase"/>
</dbReference>
<dbReference type="GO" id="GO:0042626">
    <property type="term" value="F:ATPase-coupled transmembrane transporter activity"/>
    <property type="evidence" value="ECO:0007669"/>
    <property type="project" value="TreeGrafter"/>
</dbReference>
<gene>
    <name evidence="6" type="ORF">ASZ90_003008</name>
</gene>
<dbReference type="PANTHER" id="PTHR43553">
    <property type="entry name" value="HEAVY METAL TRANSPORTER"/>
    <property type="match status" value="1"/>
</dbReference>
<proteinExistence type="inferred from homology"/>
<evidence type="ECO:0000256" key="1">
    <source>
        <dbReference type="ARBA" id="ARBA00005417"/>
    </source>
</evidence>
<evidence type="ECO:0000256" key="4">
    <source>
        <dbReference type="ARBA" id="ARBA00022840"/>
    </source>
</evidence>
<dbReference type="CDD" id="cd03225">
    <property type="entry name" value="ABC_cobalt_CbiO_domain1"/>
    <property type="match status" value="1"/>
</dbReference>
<protein>
    <submittedName>
        <fullName evidence="6">Atpase component niko of energizing module of nickel ecf transporter</fullName>
    </submittedName>
</protein>
<dbReference type="InterPro" id="IPR017871">
    <property type="entry name" value="ABC_transporter-like_CS"/>
</dbReference>
<evidence type="ECO:0000256" key="3">
    <source>
        <dbReference type="ARBA" id="ARBA00022741"/>
    </source>
</evidence>
<evidence type="ECO:0000259" key="5">
    <source>
        <dbReference type="PROSITE" id="PS50893"/>
    </source>
</evidence>
<keyword evidence="4" id="KW-0067">ATP-binding</keyword>
<dbReference type="GO" id="GO:0016887">
    <property type="term" value="F:ATP hydrolysis activity"/>
    <property type="evidence" value="ECO:0007669"/>
    <property type="project" value="InterPro"/>
</dbReference>
<evidence type="ECO:0000256" key="2">
    <source>
        <dbReference type="ARBA" id="ARBA00022448"/>
    </source>
</evidence>
<dbReference type="PROSITE" id="PS50893">
    <property type="entry name" value="ABC_TRANSPORTER_2"/>
    <property type="match status" value="1"/>
</dbReference>
<dbReference type="SUPFAM" id="SSF52540">
    <property type="entry name" value="P-loop containing nucleoside triphosphate hydrolases"/>
    <property type="match status" value="1"/>
</dbReference>
<evidence type="ECO:0000313" key="6">
    <source>
        <dbReference type="EMBL" id="KUG27161.1"/>
    </source>
</evidence>
<organism evidence="6">
    <name type="scientific">hydrocarbon metagenome</name>
    <dbReference type="NCBI Taxonomy" id="938273"/>
    <lineage>
        <taxon>unclassified sequences</taxon>
        <taxon>metagenomes</taxon>
        <taxon>ecological metagenomes</taxon>
    </lineage>
</organism>
<dbReference type="PANTHER" id="PTHR43553:SF24">
    <property type="entry name" value="ENERGY-COUPLING FACTOR TRANSPORTER ATP-BINDING PROTEIN ECFA1"/>
    <property type="match status" value="1"/>
</dbReference>
<feature type="domain" description="ABC transporter" evidence="5">
    <location>
        <begin position="9"/>
        <end position="241"/>
    </location>
</feature>
<dbReference type="InterPro" id="IPR050095">
    <property type="entry name" value="ECF_ABC_transporter_ATP-bd"/>
</dbReference>
<dbReference type="Pfam" id="PF00005">
    <property type="entry name" value="ABC_tran"/>
    <property type="match status" value="1"/>
</dbReference>
<sequence>MDQVRPSLLELRQLCFTYPGATRPVLDGMDFRFQAGDRMGLFGPNGSGKTTLLHVIMGLLRPASGEVLFSGAPCRVEKDFETVRRSIGLLLQNADDQLFNPTVLDDVAFGPLNLGLSPEEARVRAVETMDFLGLSGFEDRLTHHLSGGEKKLVSLAGVLAMRPQALLLDEPTNGLDPETRDRIIDILNNLETSLIVISHDWDFLDQTTTAFLTIQNGRMVREDGHAFHTHVHSHRFGNQPHRHRP</sequence>
<comment type="similarity">
    <text evidence="1">Belongs to the ABC transporter superfamily.</text>
</comment>